<reference evidence="1" key="1">
    <citation type="submission" date="2020-08" db="EMBL/GenBank/DDBJ databases">
        <title>Multicomponent nature underlies the extraordinary mechanical properties of spider dragline silk.</title>
        <authorList>
            <person name="Kono N."/>
            <person name="Nakamura H."/>
            <person name="Mori M."/>
            <person name="Yoshida Y."/>
            <person name="Ohtoshi R."/>
            <person name="Malay A.D."/>
            <person name="Moran D.A.P."/>
            <person name="Tomita M."/>
            <person name="Numata K."/>
            <person name="Arakawa K."/>
        </authorList>
    </citation>
    <scope>NUCLEOTIDE SEQUENCE</scope>
</reference>
<proteinExistence type="predicted"/>
<comment type="caution">
    <text evidence="1">The sequence shown here is derived from an EMBL/GenBank/DDBJ whole genome shotgun (WGS) entry which is preliminary data.</text>
</comment>
<evidence type="ECO:0000313" key="1">
    <source>
        <dbReference type="EMBL" id="GFY49175.1"/>
    </source>
</evidence>
<accession>A0A8X6X909</accession>
<dbReference type="Proteomes" id="UP000886998">
    <property type="component" value="Unassembled WGS sequence"/>
</dbReference>
<name>A0A8X6X909_9ARAC</name>
<evidence type="ECO:0000313" key="2">
    <source>
        <dbReference type="Proteomes" id="UP000886998"/>
    </source>
</evidence>
<keyword evidence="2" id="KW-1185">Reference proteome</keyword>
<dbReference type="EMBL" id="BMAV01006856">
    <property type="protein sequence ID" value="GFY49175.1"/>
    <property type="molecule type" value="Genomic_DNA"/>
</dbReference>
<dbReference type="AlphaFoldDB" id="A0A8X6X909"/>
<sequence length="153" mass="16816">MEDNLLIERVLSISVLKDAILEMSSKTGALNLVEPGWEEILNNNALVKKNRDGTIRSSKGVPSKNDKVHVKNIIGMSNCLKVIVVGYWCLNVPGDSTEKSALNPCVELDIEYPIISSNVPSITYPDESFIGCIPNSDEKSDTEDGPSCKKMKY</sequence>
<dbReference type="OrthoDB" id="6457081at2759"/>
<organism evidence="1 2">
    <name type="scientific">Trichonephila inaurata madagascariensis</name>
    <dbReference type="NCBI Taxonomy" id="2747483"/>
    <lineage>
        <taxon>Eukaryota</taxon>
        <taxon>Metazoa</taxon>
        <taxon>Ecdysozoa</taxon>
        <taxon>Arthropoda</taxon>
        <taxon>Chelicerata</taxon>
        <taxon>Arachnida</taxon>
        <taxon>Araneae</taxon>
        <taxon>Araneomorphae</taxon>
        <taxon>Entelegynae</taxon>
        <taxon>Araneoidea</taxon>
        <taxon>Nephilidae</taxon>
        <taxon>Trichonephila</taxon>
        <taxon>Trichonephila inaurata</taxon>
    </lineage>
</organism>
<gene>
    <name evidence="1" type="ORF">TNIN_285041</name>
</gene>
<protein>
    <submittedName>
        <fullName evidence="1">Uncharacterized protein</fullName>
    </submittedName>
</protein>